<dbReference type="Gene3D" id="1.25.40.10">
    <property type="entry name" value="Tetratricopeptide repeat domain"/>
    <property type="match status" value="2"/>
</dbReference>
<reference evidence="3 4" key="1">
    <citation type="submission" date="2016-10" db="EMBL/GenBank/DDBJ databases">
        <authorList>
            <person name="de Groot N.N."/>
        </authorList>
    </citation>
    <scope>NUCLEOTIDE SEQUENCE [LARGE SCALE GENOMIC DNA]</scope>
    <source>
        <strain evidence="3 4">Nv1</strain>
    </source>
</reference>
<dbReference type="Proteomes" id="UP000198620">
    <property type="component" value="Unassembled WGS sequence"/>
</dbReference>
<evidence type="ECO:0000256" key="2">
    <source>
        <dbReference type="SAM" id="Phobius"/>
    </source>
</evidence>
<dbReference type="STRING" id="1233.SAMN05216387_102146"/>
<keyword evidence="4" id="KW-1185">Reference proteome</keyword>
<keyword evidence="2" id="KW-1133">Transmembrane helix</keyword>
<name>A0A1H7IE96_9PROT</name>
<protein>
    <submittedName>
        <fullName evidence="3">Uncharacterized conserved protein HemY, contains two TPR repeats</fullName>
    </submittedName>
</protein>
<keyword evidence="2" id="KW-0812">Transmembrane</keyword>
<dbReference type="AlphaFoldDB" id="A0A1H7IE96"/>
<keyword evidence="1" id="KW-0802">TPR repeat</keyword>
<evidence type="ECO:0000256" key="1">
    <source>
        <dbReference type="PROSITE-ProRule" id="PRU00339"/>
    </source>
</evidence>
<dbReference type="InterPro" id="IPR011990">
    <property type="entry name" value="TPR-like_helical_dom_sf"/>
</dbReference>
<feature type="transmembrane region" description="Helical" evidence="2">
    <location>
        <begin position="21"/>
        <end position="43"/>
    </location>
</feature>
<dbReference type="PROSITE" id="PS50005">
    <property type="entry name" value="TPR"/>
    <property type="match status" value="1"/>
</dbReference>
<accession>A0A1H7IE96</accession>
<evidence type="ECO:0000313" key="4">
    <source>
        <dbReference type="Proteomes" id="UP000198620"/>
    </source>
</evidence>
<dbReference type="Pfam" id="PF13429">
    <property type="entry name" value="TPR_15"/>
    <property type="match status" value="1"/>
</dbReference>
<dbReference type="SUPFAM" id="SSF48452">
    <property type="entry name" value="TPR-like"/>
    <property type="match status" value="2"/>
</dbReference>
<feature type="repeat" description="TPR" evidence="1">
    <location>
        <begin position="503"/>
        <end position="536"/>
    </location>
</feature>
<dbReference type="InterPro" id="IPR019734">
    <property type="entry name" value="TPR_rpt"/>
</dbReference>
<dbReference type="SMART" id="SM00028">
    <property type="entry name" value="TPR"/>
    <property type="match status" value="3"/>
</dbReference>
<evidence type="ECO:0000313" key="3">
    <source>
        <dbReference type="EMBL" id="SEK60841.1"/>
    </source>
</evidence>
<dbReference type="EMBL" id="FOBH01000002">
    <property type="protein sequence ID" value="SEK60841.1"/>
    <property type="molecule type" value="Genomic_DNA"/>
</dbReference>
<proteinExistence type="predicted"/>
<sequence length="918" mass="103038">MSPPLTPQGNFGLSVEAQRESLLNAPALMFMSAVLLIAFWVLFPRQPAFRDPSNLSAKDALSVAYLRVLVQSDPGNAPLRLSFVQLLTEAGMIDEAALAIAPLQRAPESSLTYEIRLADLKLSLQQLYRHPPGDVEAALRQHIAALVPPLLGIAGNDKELNQVVAYAEQFGEPSVLAETFEQLLVIRHENDEKKSRWLVFAAKQRMAAGQPELAARNLLRAFMLEHMPHKKTEIAKSCLHAYLQAGIDQEALKAAMRVQESVKGDAALSMLAADIAEPLADQEHALAWLEEASLLLPNDQALAERIVRLQISMGLLSESLPRIAQLRNHLVLGSDRHRLLAHVYDWNGQPDEALALWLSFARHKADHEAEARAFELSQAKADNKALVQLLEAIMARRILTTAEAEAYVKAGLRVAEPSHVEQQLRRHAEHFQNPATTLKALADVLVLQGKPRAALAVYQEMPGVESTRQRMDLARLYDEAGNAQKSFELLLQELDSPGQAHAEEYWLLLGRISTQLGQDAYASRAYEKALILRPNDVEIIENLQRLAVRHRDDKKSERLARYGWDHLRRIEDLQRLMRFSWKRQDWEELDHWLSLADEMQSAKPSALAQATDYWYFQSMRKMVNGQREAAHDALRQTLRLRGADPEITEAMIWLLLSDKKVDHGPLDALVQPFRNQSGSQSGVSPPLAEALAAAEQMLGKPTQAAAWYFRSLATRPRDFLWTLTLADNMEWAGCLGNANHARLSALKLFASHGSHQAEVMHPVRLAEYFSPSKDVPAQRGNGPGLKKSEKWQSMREHWGFTKTLDNASFFALQRQRERLSSPAWEKFADAVRRKDQQAVAAQLKIVSDHLQHRPDEPLPPDMLPLSLNDVDQANRWLPGESVPDRSDLNTEADICRQTLAKIRDLQRLPVAAGEQPAL</sequence>
<gene>
    <name evidence="3" type="ORF">SAMN05216387_102146</name>
</gene>
<keyword evidence="2" id="KW-0472">Membrane</keyword>
<organism evidence="3 4">
    <name type="scientific">Nitrosovibrio tenuis</name>
    <dbReference type="NCBI Taxonomy" id="1233"/>
    <lineage>
        <taxon>Bacteria</taxon>
        <taxon>Pseudomonadati</taxon>
        <taxon>Pseudomonadota</taxon>
        <taxon>Betaproteobacteria</taxon>
        <taxon>Nitrosomonadales</taxon>
        <taxon>Nitrosomonadaceae</taxon>
        <taxon>Nitrosovibrio</taxon>
    </lineage>
</organism>